<keyword evidence="1" id="KW-0812">Transmembrane</keyword>
<gene>
    <name evidence="2" type="ORF">FORC53_4724</name>
</gene>
<reference evidence="2 3" key="1">
    <citation type="submission" date="2017-03" db="EMBL/GenBank/DDBJ databases">
        <title>Complete Genome Sequence of Vibrio vulnificus FORC_053.</title>
        <authorList>
            <consortium name="Food-borne Pathogen Omics Research Center"/>
            <person name="Chung H.Y."/>
            <person name="Na E.J."/>
            <person name="Song J.S."/>
            <person name="Kim H."/>
            <person name="Lee J.-H."/>
            <person name="Ryu S."/>
            <person name="Choi S.H."/>
        </authorList>
    </citation>
    <scope>NUCLEOTIDE SEQUENCE [LARGE SCALE GENOMIC DNA]</scope>
    <source>
        <strain evidence="2 3">FORC_053</strain>
    </source>
</reference>
<sequence>MGIGFWVLFILCSGAIGAVFINPISDFKDYSTLVIGTAAICFFIAICFNLADYIAYNMTGLFL</sequence>
<evidence type="ECO:0000256" key="1">
    <source>
        <dbReference type="SAM" id="Phobius"/>
    </source>
</evidence>
<keyword evidence="1" id="KW-1133">Transmembrane helix</keyword>
<name>A0AAN1PUA0_VIBVL</name>
<feature type="transmembrane region" description="Helical" evidence="1">
    <location>
        <begin position="33"/>
        <end position="56"/>
    </location>
</feature>
<protein>
    <submittedName>
        <fullName evidence="2">Uncharacterized protein</fullName>
    </submittedName>
</protein>
<evidence type="ECO:0000313" key="2">
    <source>
        <dbReference type="EMBL" id="AXX63063.1"/>
    </source>
</evidence>
<dbReference type="AlphaFoldDB" id="A0AAN1PUA0"/>
<dbReference type="RefSeq" id="WP_094131868.1">
    <property type="nucleotide sequence ID" value="NZ_CP019292.1"/>
</dbReference>
<keyword evidence="1" id="KW-0472">Membrane</keyword>
<proteinExistence type="predicted"/>
<evidence type="ECO:0000313" key="3">
    <source>
        <dbReference type="Proteomes" id="UP000263418"/>
    </source>
</evidence>
<dbReference type="EMBL" id="CP019292">
    <property type="protein sequence ID" value="AXX63063.1"/>
    <property type="molecule type" value="Genomic_DNA"/>
</dbReference>
<dbReference type="Proteomes" id="UP000263418">
    <property type="component" value="Chromosome 3"/>
</dbReference>
<accession>A0AAN1PUA0</accession>
<organism evidence="2 3">
    <name type="scientific">Vibrio vulnificus</name>
    <dbReference type="NCBI Taxonomy" id="672"/>
    <lineage>
        <taxon>Bacteria</taxon>
        <taxon>Pseudomonadati</taxon>
        <taxon>Pseudomonadota</taxon>
        <taxon>Gammaproteobacteria</taxon>
        <taxon>Vibrionales</taxon>
        <taxon>Vibrionaceae</taxon>
        <taxon>Vibrio</taxon>
    </lineage>
</organism>